<dbReference type="EMBL" id="KP710177">
    <property type="protein sequence ID" value="AKA45800.1"/>
    <property type="molecule type" value="Genomic_DNA"/>
</dbReference>
<evidence type="ECO:0000313" key="3">
    <source>
        <dbReference type="Proteomes" id="UP000202594"/>
    </source>
</evidence>
<dbReference type="EMBL" id="KP710178">
    <property type="protein sequence ID" value="AKA45806.1"/>
    <property type="molecule type" value="Genomic_DNA"/>
</dbReference>
<evidence type="ECO:0000313" key="2">
    <source>
        <dbReference type="EMBL" id="AKA45806.1"/>
    </source>
</evidence>
<evidence type="ECO:0000313" key="1">
    <source>
        <dbReference type="EMBL" id="AKA45800.1"/>
    </source>
</evidence>
<proteinExistence type="predicted"/>
<organism evidence="2 3">
    <name type="scientific">Taro bacilliform CH virus</name>
    <dbReference type="NCBI Taxonomy" id="1634914"/>
    <lineage>
        <taxon>Viruses</taxon>
        <taxon>Riboviria</taxon>
        <taxon>Pararnavirae</taxon>
        <taxon>Artverviricota</taxon>
        <taxon>Revtraviricetes</taxon>
        <taxon>Ortervirales</taxon>
        <taxon>Caulimoviridae</taxon>
        <taxon>Badnavirus</taxon>
        <taxon>Badnavirus betacolocalasiae</taxon>
    </lineage>
</organism>
<sequence>MENAADNYCKILKEMAQLPKPMTLLHEMSREALLERRKVQSQLTLALQEMEQCLLAQYSYFSQHATKDNYWGDHLQDLQEQMEAFHKLTISIMECTLHTAHP</sequence>
<dbReference type="GeneID" id="24092892"/>
<protein>
    <submittedName>
        <fullName evidence="2">Uncharacterized protein</fullName>
    </submittedName>
</protein>
<accession>A0A0E3LXE8</accession>
<dbReference type="RefSeq" id="YP_009130666.1">
    <property type="nucleotide sequence ID" value="NC_026819.1"/>
</dbReference>
<dbReference type="KEGG" id="vg:24092892"/>
<dbReference type="Proteomes" id="UP000202594">
    <property type="component" value="Segment"/>
</dbReference>
<reference evidence="2 3" key="1">
    <citation type="journal article" date="2015" name="PLoS ONE">
        <title>Characterization by Small RNA Sequencing of Taro Bacilliform CH Virus (TaBCHV), a Novel Badnavirus.</title>
        <authorList>
            <person name="Kazmi S.A."/>
            <person name="Yang Z."/>
            <person name="Hong N."/>
            <person name="Wang G."/>
            <person name="Wang Y."/>
        </authorList>
    </citation>
    <scope>NUCLEOTIDE SEQUENCE [LARGE SCALE GENOMIC DNA]</scope>
    <source>
        <strain evidence="2">TaBCHV-1</strain>
        <strain evidence="1">TaBCHV-2</strain>
    </source>
</reference>
<keyword evidence="3" id="KW-1185">Reference proteome</keyword>
<name>A0A0E3LXE8_9VIRU</name>